<reference evidence="2 3" key="1">
    <citation type="journal article" date="2023" name="Antonie Van Leeuwenhoek">
        <title>Flavobacterium potami sp. nov., a multi-metal resistance genes harbouring bacterium isolated from shallow river silt.</title>
        <authorList>
            <person name="Li S."/>
            <person name="Mao S."/>
            <person name="Mu W."/>
            <person name="Guo B."/>
            <person name="Li C."/>
            <person name="Zhu Q."/>
            <person name="Hou X."/>
            <person name="Zhao Y."/>
            <person name="Wei S."/>
            <person name="Liu H."/>
            <person name="Liu A."/>
        </authorList>
    </citation>
    <scope>NUCLEOTIDE SEQUENCE [LARGE SCALE GENOMIC DNA]</scope>
    <source>
        <strain evidence="2 3">17A</strain>
    </source>
</reference>
<name>A0A9X1KTF0_9FLAO</name>
<feature type="transmembrane region" description="Helical" evidence="1">
    <location>
        <begin position="12"/>
        <end position="32"/>
    </location>
</feature>
<keyword evidence="1" id="KW-1133">Transmembrane helix</keyword>
<evidence type="ECO:0000256" key="1">
    <source>
        <dbReference type="SAM" id="Phobius"/>
    </source>
</evidence>
<evidence type="ECO:0000313" key="2">
    <source>
        <dbReference type="EMBL" id="MBZ4037687.1"/>
    </source>
</evidence>
<comment type="caution">
    <text evidence="2">The sequence shown here is derived from an EMBL/GenBank/DDBJ whole genome shotgun (WGS) entry which is preliminary data.</text>
</comment>
<dbReference type="AlphaFoldDB" id="A0A9X1KTF0"/>
<gene>
    <name evidence="2" type="ORF">K6T82_23205</name>
</gene>
<accession>A0A9X1KTF0</accession>
<dbReference type="RefSeq" id="WP_223711299.1">
    <property type="nucleotide sequence ID" value="NZ_JAINUY010000011.1"/>
</dbReference>
<keyword evidence="1" id="KW-0812">Transmembrane</keyword>
<keyword evidence="1" id="KW-0472">Membrane</keyword>
<feature type="transmembrane region" description="Helical" evidence="1">
    <location>
        <begin position="187"/>
        <end position="207"/>
    </location>
</feature>
<evidence type="ECO:0000313" key="3">
    <source>
        <dbReference type="Proteomes" id="UP001139366"/>
    </source>
</evidence>
<protein>
    <submittedName>
        <fullName evidence="2">Uncharacterized protein</fullName>
    </submittedName>
</protein>
<dbReference type="Proteomes" id="UP001139366">
    <property type="component" value="Unassembled WGS sequence"/>
</dbReference>
<dbReference type="EMBL" id="JAINUY010000011">
    <property type="protein sequence ID" value="MBZ4037687.1"/>
    <property type="molecule type" value="Genomic_DNA"/>
</dbReference>
<sequence length="216" mass="25976">MIEKRKKRKKIFYVPGMISLVLIPLFCLFYFYHSGAFEVCGSLHYSVPAKEEFEKYKVGELRKYKVFNFNNQKSKEEQKLIELRFFTRDLVKRYDSVNGAKIYFGPNMDYDTFVSVLDIMTEEKMPFWAQFSNELYAFAFAKPDPNKKRPFFCGTPEYSEKNSRLMEEENRRKELRIFQKEFLKQQWIVFLGYFGLVLISISTLVKFNKNKNYNQK</sequence>
<keyword evidence="3" id="KW-1185">Reference proteome</keyword>
<proteinExistence type="predicted"/>
<organism evidence="2 3">
    <name type="scientific">Flavobacterium potami</name>
    <dbReference type="NCBI Taxonomy" id="2872310"/>
    <lineage>
        <taxon>Bacteria</taxon>
        <taxon>Pseudomonadati</taxon>
        <taxon>Bacteroidota</taxon>
        <taxon>Flavobacteriia</taxon>
        <taxon>Flavobacteriales</taxon>
        <taxon>Flavobacteriaceae</taxon>
        <taxon>Flavobacterium</taxon>
    </lineage>
</organism>